<dbReference type="InterPro" id="IPR002478">
    <property type="entry name" value="PUA"/>
</dbReference>
<dbReference type="SUPFAM" id="SSF53335">
    <property type="entry name" value="S-adenosyl-L-methionine-dependent methyltransferases"/>
    <property type="match status" value="1"/>
</dbReference>
<evidence type="ECO:0000259" key="9">
    <source>
        <dbReference type="SMART" id="SM00359"/>
    </source>
</evidence>
<dbReference type="Pfam" id="PF10672">
    <property type="entry name" value="Methyltrans_SAM"/>
    <property type="match status" value="1"/>
</dbReference>
<keyword evidence="11" id="KW-1185">Reference proteome</keyword>
<dbReference type="GO" id="GO:0003723">
    <property type="term" value="F:RNA binding"/>
    <property type="evidence" value="ECO:0007669"/>
    <property type="project" value="UniProtKB-KW"/>
</dbReference>
<dbReference type="PROSITE" id="PS50890">
    <property type="entry name" value="PUA"/>
    <property type="match status" value="1"/>
</dbReference>
<dbReference type="CDD" id="cd21153">
    <property type="entry name" value="PUA_RlmI"/>
    <property type="match status" value="1"/>
</dbReference>
<keyword evidence="3" id="KW-0698">rRNA processing</keyword>
<accession>A0A1H9ZPC4</accession>
<keyword evidence="6" id="KW-0949">S-adenosyl-L-methionine</keyword>
<dbReference type="STRING" id="1120990.SAMN03080614_101121"/>
<dbReference type="CDD" id="cd11572">
    <property type="entry name" value="RlmI_M_like"/>
    <property type="match status" value="1"/>
</dbReference>
<dbReference type="AlphaFoldDB" id="A0A1H9ZPC4"/>
<evidence type="ECO:0000256" key="7">
    <source>
        <dbReference type="ARBA" id="ARBA00022884"/>
    </source>
</evidence>
<comment type="similarity">
    <text evidence="8">Belongs to the methyltransferase superfamily. RlmI family.</text>
</comment>
<dbReference type="PANTHER" id="PTHR42873">
    <property type="entry name" value="RIBOSOMAL RNA LARGE SUBUNIT METHYLTRANSFERASE"/>
    <property type="match status" value="1"/>
</dbReference>
<proteinExistence type="inferred from homology"/>
<dbReference type="EMBL" id="FOIF01000011">
    <property type="protein sequence ID" value="SES83064.1"/>
    <property type="molecule type" value="Genomic_DNA"/>
</dbReference>
<evidence type="ECO:0000256" key="1">
    <source>
        <dbReference type="ARBA" id="ARBA00004496"/>
    </source>
</evidence>
<dbReference type="CDD" id="cd02440">
    <property type="entry name" value="AdoMet_MTases"/>
    <property type="match status" value="1"/>
</dbReference>
<dbReference type="SMART" id="SM00359">
    <property type="entry name" value="PUA"/>
    <property type="match status" value="1"/>
</dbReference>
<dbReference type="RefSeq" id="WP_091349667.1">
    <property type="nucleotide sequence ID" value="NZ_FOIF01000011.1"/>
</dbReference>
<evidence type="ECO:0000313" key="10">
    <source>
        <dbReference type="EMBL" id="SES83064.1"/>
    </source>
</evidence>
<evidence type="ECO:0000256" key="8">
    <source>
        <dbReference type="ARBA" id="ARBA00038091"/>
    </source>
</evidence>
<evidence type="ECO:0000256" key="6">
    <source>
        <dbReference type="ARBA" id="ARBA00022691"/>
    </source>
</evidence>
<sequence>MTKVYLKSGEQKRIVNGHRWIYSNEIEKIEGGYEPGDIVDVYDFKSRFIGRGYINPKSKITVRLFTYKQEEINREFFKTKIEEAWQYRQRIMDTNCCRVIFGEADFLPGLIVDKFGDYLVIQTLALGIDIHKSTIVELLDEIIKPKGIYERNDVQVRELEGLDQRKGYLKGNFPTKVQIIENGIKMWVDIENGQKTGYFLDQKENRLAIAPFVKDSKVLDCFSHTGSFTLHACQFGAKQVTAVDISEHAIETIKENVALNGFEEKVDYRLGNAFDILRDLQREGEKFDVTILDPPAFAKSKKALKGAIRGYKDINLRGMKITKNGGFLVTASCSHYMTPELFMEVIKDAAADAKKILRQVEFRTQSKDHPIVLNADESLYLKFGIFQVLDR</sequence>
<dbReference type="GO" id="GO:0005737">
    <property type="term" value="C:cytoplasm"/>
    <property type="evidence" value="ECO:0007669"/>
    <property type="project" value="UniProtKB-SubCell"/>
</dbReference>
<reference evidence="11" key="1">
    <citation type="submission" date="2016-10" db="EMBL/GenBank/DDBJ databases">
        <authorList>
            <person name="Varghese N."/>
            <person name="Submissions S."/>
        </authorList>
    </citation>
    <scope>NUCLEOTIDE SEQUENCE [LARGE SCALE GENOMIC DNA]</scope>
    <source>
        <strain evidence="11">DSM 13577</strain>
    </source>
</reference>
<dbReference type="InterPro" id="IPR041532">
    <property type="entry name" value="RlmI-like_PUA"/>
</dbReference>
<keyword evidence="7" id="KW-0694">RNA-binding</keyword>
<comment type="subcellular location">
    <subcellularLocation>
        <location evidence="1">Cytoplasm</location>
    </subcellularLocation>
</comment>
<dbReference type="SUPFAM" id="SSF88697">
    <property type="entry name" value="PUA domain-like"/>
    <property type="match status" value="1"/>
</dbReference>
<name>A0A1H9ZPC4_9FIRM</name>
<dbReference type="InterPro" id="IPR036974">
    <property type="entry name" value="PUA_sf"/>
</dbReference>
<dbReference type="PANTHER" id="PTHR42873:SF1">
    <property type="entry name" value="S-ADENOSYLMETHIONINE-DEPENDENT METHYLTRANSFERASE DOMAIN-CONTAINING PROTEIN"/>
    <property type="match status" value="1"/>
</dbReference>
<keyword evidence="2" id="KW-0963">Cytoplasm</keyword>
<feature type="domain" description="PUA" evidence="9">
    <location>
        <begin position="2"/>
        <end position="86"/>
    </location>
</feature>
<dbReference type="InterPro" id="IPR015947">
    <property type="entry name" value="PUA-like_sf"/>
</dbReference>
<keyword evidence="4 10" id="KW-0489">Methyltransferase</keyword>
<dbReference type="Gene3D" id="3.30.750.80">
    <property type="entry name" value="RNA methyltransferase domain (HRMD) like"/>
    <property type="match status" value="1"/>
</dbReference>
<gene>
    <name evidence="10" type="ORF">SAMN03080614_101121</name>
</gene>
<dbReference type="GO" id="GO:0008168">
    <property type="term" value="F:methyltransferase activity"/>
    <property type="evidence" value="ECO:0007669"/>
    <property type="project" value="UniProtKB-KW"/>
</dbReference>
<dbReference type="Proteomes" id="UP000243819">
    <property type="component" value="Unassembled WGS sequence"/>
</dbReference>
<organism evidence="10 11">
    <name type="scientific">Anaerobranca gottschalkii DSM 13577</name>
    <dbReference type="NCBI Taxonomy" id="1120990"/>
    <lineage>
        <taxon>Bacteria</taxon>
        <taxon>Bacillati</taxon>
        <taxon>Bacillota</taxon>
        <taxon>Clostridia</taxon>
        <taxon>Eubacteriales</taxon>
        <taxon>Proteinivoracaceae</taxon>
        <taxon>Anaerobranca</taxon>
    </lineage>
</organism>
<dbReference type="Gene3D" id="2.30.130.10">
    <property type="entry name" value="PUA domain"/>
    <property type="match status" value="1"/>
</dbReference>
<dbReference type="OrthoDB" id="9805492at2"/>
<dbReference type="InterPro" id="IPR019614">
    <property type="entry name" value="SAM-dep_methyl-trfase"/>
</dbReference>
<evidence type="ECO:0000256" key="3">
    <source>
        <dbReference type="ARBA" id="ARBA00022552"/>
    </source>
</evidence>
<dbReference type="GO" id="GO:0006364">
    <property type="term" value="P:rRNA processing"/>
    <property type="evidence" value="ECO:0007669"/>
    <property type="project" value="UniProtKB-KW"/>
</dbReference>
<dbReference type="Gene3D" id="3.40.50.150">
    <property type="entry name" value="Vaccinia Virus protein VP39"/>
    <property type="match status" value="1"/>
</dbReference>
<evidence type="ECO:0000256" key="2">
    <source>
        <dbReference type="ARBA" id="ARBA00022490"/>
    </source>
</evidence>
<keyword evidence="5 10" id="KW-0808">Transferase</keyword>
<dbReference type="Pfam" id="PF17785">
    <property type="entry name" value="PUA_3"/>
    <property type="match status" value="1"/>
</dbReference>
<evidence type="ECO:0000256" key="4">
    <source>
        <dbReference type="ARBA" id="ARBA00022603"/>
    </source>
</evidence>
<dbReference type="InterPro" id="IPR029063">
    <property type="entry name" value="SAM-dependent_MTases_sf"/>
</dbReference>
<evidence type="ECO:0000313" key="11">
    <source>
        <dbReference type="Proteomes" id="UP000243819"/>
    </source>
</evidence>
<dbReference type="GO" id="GO:0032259">
    <property type="term" value="P:methylation"/>
    <property type="evidence" value="ECO:0007669"/>
    <property type="project" value="UniProtKB-KW"/>
</dbReference>
<protein>
    <submittedName>
        <fullName evidence="10">23S rRNA (Cytosine1962-C5)-methyltransferase</fullName>
    </submittedName>
</protein>
<evidence type="ECO:0000256" key="5">
    <source>
        <dbReference type="ARBA" id="ARBA00022679"/>
    </source>
</evidence>